<keyword evidence="2" id="KW-1185">Reference proteome</keyword>
<accession>A0A804JB51</accession>
<dbReference type="Gramene" id="Ma06_t00560.1">
    <property type="protein sequence ID" value="Ma06_p00560.1"/>
    <property type="gene ID" value="Ma06_g00560"/>
</dbReference>
<sequence>MYLLRVRAPGGQPGLPPVQDQVQAAQGVSSCGW</sequence>
<protein>
    <submittedName>
        <fullName evidence="1">Uncharacterized protein</fullName>
    </submittedName>
</protein>
<dbReference type="Proteomes" id="UP000012960">
    <property type="component" value="Unplaced"/>
</dbReference>
<reference evidence="1" key="1">
    <citation type="submission" date="2021-05" db="UniProtKB">
        <authorList>
            <consortium name="EnsemblPlants"/>
        </authorList>
    </citation>
    <scope>IDENTIFICATION</scope>
    <source>
        <strain evidence="1">subsp. malaccensis</strain>
    </source>
</reference>
<dbReference type="EnsemblPlants" id="Ma06_t00560.1">
    <property type="protein sequence ID" value="Ma06_p00560.1"/>
    <property type="gene ID" value="Ma06_g00560"/>
</dbReference>
<proteinExistence type="predicted"/>
<dbReference type="InParanoid" id="A0A804JB51"/>
<evidence type="ECO:0000313" key="1">
    <source>
        <dbReference type="EnsemblPlants" id="Ma06_p00560.1"/>
    </source>
</evidence>
<dbReference type="PROSITE" id="PS51257">
    <property type="entry name" value="PROKAR_LIPOPROTEIN"/>
    <property type="match status" value="1"/>
</dbReference>
<organism evidence="1 2">
    <name type="scientific">Musa acuminata subsp. malaccensis</name>
    <name type="common">Wild banana</name>
    <name type="synonym">Musa malaccensis</name>
    <dbReference type="NCBI Taxonomy" id="214687"/>
    <lineage>
        <taxon>Eukaryota</taxon>
        <taxon>Viridiplantae</taxon>
        <taxon>Streptophyta</taxon>
        <taxon>Embryophyta</taxon>
        <taxon>Tracheophyta</taxon>
        <taxon>Spermatophyta</taxon>
        <taxon>Magnoliopsida</taxon>
        <taxon>Liliopsida</taxon>
        <taxon>Zingiberales</taxon>
        <taxon>Musaceae</taxon>
        <taxon>Musa</taxon>
    </lineage>
</organism>
<evidence type="ECO:0000313" key="2">
    <source>
        <dbReference type="Proteomes" id="UP000012960"/>
    </source>
</evidence>
<name>A0A804JB51_MUSAM</name>
<dbReference type="AlphaFoldDB" id="A0A804JB51"/>